<dbReference type="Proteomes" id="UP000031599">
    <property type="component" value="Unassembled WGS sequence"/>
</dbReference>
<dbReference type="SMART" id="SM00248">
    <property type="entry name" value="ANK"/>
    <property type="match status" value="12"/>
</dbReference>
<dbReference type="Pfam" id="PF12796">
    <property type="entry name" value="Ank_2"/>
    <property type="match status" value="3"/>
</dbReference>
<evidence type="ECO:0000256" key="1">
    <source>
        <dbReference type="ARBA" id="ARBA00022737"/>
    </source>
</evidence>
<dbReference type="EMBL" id="JMCC02000076">
    <property type="protein sequence ID" value="KIG14263.1"/>
    <property type="molecule type" value="Genomic_DNA"/>
</dbReference>
<dbReference type="InterPro" id="IPR036770">
    <property type="entry name" value="Ankyrin_rpt-contain_sf"/>
</dbReference>
<reference evidence="4 5" key="1">
    <citation type="submission" date="2014-12" db="EMBL/GenBank/DDBJ databases">
        <title>Genome assembly of Enhygromyxa salina DSM 15201.</title>
        <authorList>
            <person name="Sharma G."/>
            <person name="Subramanian S."/>
        </authorList>
    </citation>
    <scope>NUCLEOTIDE SEQUENCE [LARGE SCALE GENOMIC DNA]</scope>
    <source>
        <strain evidence="4 5">DSM 15201</strain>
    </source>
</reference>
<dbReference type="InterPro" id="IPR002110">
    <property type="entry name" value="Ankyrin_rpt"/>
</dbReference>
<dbReference type="InterPro" id="IPR050745">
    <property type="entry name" value="Multifunctional_regulatory"/>
</dbReference>
<dbReference type="PRINTS" id="PR01415">
    <property type="entry name" value="ANKYRIN"/>
</dbReference>
<evidence type="ECO:0000256" key="3">
    <source>
        <dbReference type="PROSITE-ProRule" id="PRU00023"/>
    </source>
</evidence>
<dbReference type="PANTHER" id="PTHR24189">
    <property type="entry name" value="MYOTROPHIN"/>
    <property type="match status" value="1"/>
</dbReference>
<evidence type="ECO:0000256" key="2">
    <source>
        <dbReference type="ARBA" id="ARBA00023043"/>
    </source>
</evidence>
<proteinExistence type="predicted"/>
<keyword evidence="1" id="KW-0677">Repeat</keyword>
<accession>A0A0C1ZTA7</accession>
<comment type="caution">
    <text evidence="4">The sequence shown here is derived from an EMBL/GenBank/DDBJ whole genome shotgun (WGS) entry which is preliminary data.</text>
</comment>
<feature type="repeat" description="ANK" evidence="3">
    <location>
        <begin position="328"/>
        <end position="360"/>
    </location>
</feature>
<feature type="repeat" description="ANK" evidence="3">
    <location>
        <begin position="160"/>
        <end position="192"/>
    </location>
</feature>
<dbReference type="PROSITE" id="PS50088">
    <property type="entry name" value="ANK_REPEAT"/>
    <property type="match status" value="4"/>
</dbReference>
<name>A0A0C1ZTA7_9BACT</name>
<protein>
    <submittedName>
        <fullName evidence="4">Ankyrin repeat protein</fullName>
    </submittedName>
</protein>
<keyword evidence="2 3" id="KW-0040">ANK repeat</keyword>
<sequence>MSGDAGAIEQAFDDREPTIGSVGALLWAVACELRTNADDPRVVEVLLRLGAPAEAAWDLQGLRTPLWESADRGLKEVSRVLLEAGADAGWASSERSVLHAAAASGLRDVVDRAIELRGVDALLGGCTPLHAACGTGSPCVVQLLRAGADPCRRVSEGPHAGHTPMRFAVEAGAAEAMDALLEAGVELSDDDGLALLTVTHFPEVFADVAEVLTDRDGGFPPRAPRSGHLAVARRLKAHVTSEVVELAAEVLSEGWSRRVALAVAMKEQERLARLLGERAGEDLDEATQAVLDRALWLAADRGDVAVARSLLEHGADPDATVAIAGGGAEQSALTRAAQHGGLELVGLLLDAGADPDGAAGDLRVWEAQPLFRARGVDVVDRLVGAGARPLAIVSYPDVALELDEPRNATDAALHEDRWVEARALERHGVAATPEFAALALFMAVQNGDREGVDLLLELGAKLDEPPVLGSLRVAARLVSAAELVALPDPSGLRAALTSADADALRLALEGGADPNARLPGFSFEGHVLILEPPLVLAIHEGLDALAAILVAVTRSPARTLHAASCAGLHDTVVATLERGANIDGTDGEGKTPLHLAAAKGHVELVRTLLSRGAAVEVRDHQGRGPLDAVLRACGVAEARAAITKALLEAGAPHTGFDPLTLESATLRALADHDRFGLRGDEGARALDRAIDRGAVSAALALLEAGADPDRPYPKEWPSLYLTPGQRPLELAVAAGNAKLVAALLEAGARVDRCGPLLRRAPDLAMRQQLRRAGVEDRGERRPRRV</sequence>
<dbReference type="SUPFAM" id="SSF48403">
    <property type="entry name" value="Ankyrin repeat"/>
    <property type="match status" value="3"/>
</dbReference>
<dbReference type="Gene3D" id="1.25.40.20">
    <property type="entry name" value="Ankyrin repeat-containing domain"/>
    <property type="match status" value="4"/>
</dbReference>
<organism evidence="4 5">
    <name type="scientific">Enhygromyxa salina</name>
    <dbReference type="NCBI Taxonomy" id="215803"/>
    <lineage>
        <taxon>Bacteria</taxon>
        <taxon>Pseudomonadati</taxon>
        <taxon>Myxococcota</taxon>
        <taxon>Polyangia</taxon>
        <taxon>Nannocystales</taxon>
        <taxon>Nannocystaceae</taxon>
        <taxon>Enhygromyxa</taxon>
    </lineage>
</organism>
<dbReference type="PANTHER" id="PTHR24189:SF50">
    <property type="entry name" value="ANKYRIN REPEAT AND SOCS BOX PROTEIN 2"/>
    <property type="match status" value="1"/>
</dbReference>
<dbReference type="PROSITE" id="PS50297">
    <property type="entry name" value="ANK_REP_REGION"/>
    <property type="match status" value="4"/>
</dbReference>
<feature type="repeat" description="ANK" evidence="3">
    <location>
        <begin position="588"/>
        <end position="620"/>
    </location>
</feature>
<gene>
    <name evidence="4" type="ORF">DB30_07012</name>
</gene>
<feature type="repeat" description="ANK" evidence="3">
    <location>
        <begin position="723"/>
        <end position="751"/>
    </location>
</feature>
<evidence type="ECO:0000313" key="5">
    <source>
        <dbReference type="Proteomes" id="UP000031599"/>
    </source>
</evidence>
<evidence type="ECO:0000313" key="4">
    <source>
        <dbReference type="EMBL" id="KIG14263.1"/>
    </source>
</evidence>
<dbReference type="AlphaFoldDB" id="A0A0C1ZTA7"/>